<keyword evidence="3 9" id="KW-0347">Helicase</keyword>
<dbReference type="InterPro" id="IPR044742">
    <property type="entry name" value="DEAD/DEAH_RhlB"/>
</dbReference>
<comment type="caution">
    <text evidence="9">The sequence shown here is derived from an EMBL/GenBank/DDBJ whole genome shotgun (WGS) entry which is preliminary data.</text>
</comment>
<dbReference type="Proteomes" id="UP000240535">
    <property type="component" value="Unassembled WGS sequence"/>
</dbReference>
<feature type="region of interest" description="Disordered" evidence="6">
    <location>
        <begin position="380"/>
        <end position="467"/>
    </location>
</feature>
<dbReference type="CDD" id="cd00268">
    <property type="entry name" value="DEADc"/>
    <property type="match status" value="1"/>
</dbReference>
<keyword evidence="10" id="KW-1185">Reference proteome</keyword>
<keyword evidence="4" id="KW-0067">ATP-binding</keyword>
<dbReference type="AlphaFoldDB" id="A0A2P8R3G7"/>
<dbReference type="InterPro" id="IPR027417">
    <property type="entry name" value="P-loop_NTPase"/>
</dbReference>
<dbReference type="GO" id="GO:0016787">
    <property type="term" value="F:hydrolase activity"/>
    <property type="evidence" value="ECO:0007669"/>
    <property type="project" value="UniProtKB-KW"/>
</dbReference>
<name>A0A2P8R3G7_9BACT</name>
<evidence type="ECO:0000256" key="5">
    <source>
        <dbReference type="ARBA" id="ARBA00038437"/>
    </source>
</evidence>
<dbReference type="SUPFAM" id="SSF52540">
    <property type="entry name" value="P-loop containing nucleoside triphosphate hydrolases"/>
    <property type="match status" value="1"/>
</dbReference>
<accession>A0A2P8R3G7</accession>
<feature type="domain" description="Helicase ATP-binding" evidence="7">
    <location>
        <begin position="32"/>
        <end position="207"/>
    </location>
</feature>
<evidence type="ECO:0000259" key="7">
    <source>
        <dbReference type="PROSITE" id="PS51192"/>
    </source>
</evidence>
<evidence type="ECO:0000256" key="3">
    <source>
        <dbReference type="ARBA" id="ARBA00022806"/>
    </source>
</evidence>
<evidence type="ECO:0000256" key="2">
    <source>
        <dbReference type="ARBA" id="ARBA00022801"/>
    </source>
</evidence>
<dbReference type="CDD" id="cd18787">
    <property type="entry name" value="SF2_C_DEAD"/>
    <property type="match status" value="1"/>
</dbReference>
<dbReference type="SMART" id="SM00490">
    <property type="entry name" value="HELICc"/>
    <property type="match status" value="1"/>
</dbReference>
<evidence type="ECO:0000313" key="10">
    <source>
        <dbReference type="Proteomes" id="UP000240535"/>
    </source>
</evidence>
<dbReference type="InterPro" id="IPR050079">
    <property type="entry name" value="DEAD_box_RNA_helicase"/>
</dbReference>
<feature type="domain" description="Helicase C-terminal" evidence="8">
    <location>
        <begin position="230"/>
        <end position="383"/>
    </location>
</feature>
<comment type="similarity">
    <text evidence="5">Belongs to the DEAD box helicase family.</text>
</comment>
<keyword evidence="1" id="KW-0547">Nucleotide-binding</keyword>
<dbReference type="EMBL" id="PDHH01000001">
    <property type="protein sequence ID" value="PSM53037.1"/>
    <property type="molecule type" value="Genomic_DNA"/>
</dbReference>
<sequence length="467" mass="52406">MLIQDLNLIQPIQKALISEGYTNATPIQEKAIPELLKGRDLLGCAQTGTGKTAAFSIPILQSIATKQKTKGKKSTKALIIAPTRELVVQISNSLKAYGKNLELSTTAIYGGVDQRPQTRMLAKGVEIIVATPGRLLDLVNQRFIDLSMVEHFVLDEADMMLDMGMLEDVKKIIQYLPKDKQTILFSATMPSQIERLANNILNDPLKIVVKPTTSTLDQISQEFYYVDRDNKSNLLIKLLEDKDIFSAIVFSKTKHGADKIVKQLKNLGIMADAIHGDKSQSARQFALNKFKQKRTRVLVATDIAARGIDVSELSHVINYDLPEVAETYVHRIGRTGRASNEGTAISFCCHAEKPLLASIKKLTGRPIVEITGHDFPLMDRSYEEKRGRGKRSTSKSNYSNDTRKTTSSRDNSSSKKRKFNSNKSDFFDEGGRDDRKFNSRKSNSRDYASRKDESRSSRSRNYRETSY</sequence>
<dbReference type="PANTHER" id="PTHR47959">
    <property type="entry name" value="ATP-DEPENDENT RNA HELICASE RHLE-RELATED"/>
    <property type="match status" value="1"/>
</dbReference>
<keyword evidence="2" id="KW-0378">Hydrolase</keyword>
<evidence type="ECO:0000256" key="4">
    <source>
        <dbReference type="ARBA" id="ARBA00022840"/>
    </source>
</evidence>
<protein>
    <submittedName>
        <fullName evidence="9">DEAD/DEAH box helicase</fullName>
    </submittedName>
</protein>
<gene>
    <name evidence="9" type="ORF">CQ405_00335</name>
</gene>
<dbReference type="GO" id="GO:0003724">
    <property type="term" value="F:RNA helicase activity"/>
    <property type="evidence" value="ECO:0007669"/>
    <property type="project" value="TreeGrafter"/>
</dbReference>
<dbReference type="GO" id="GO:0005829">
    <property type="term" value="C:cytosol"/>
    <property type="evidence" value="ECO:0007669"/>
    <property type="project" value="TreeGrafter"/>
</dbReference>
<evidence type="ECO:0000259" key="8">
    <source>
        <dbReference type="PROSITE" id="PS51194"/>
    </source>
</evidence>
<evidence type="ECO:0000313" key="9">
    <source>
        <dbReference type="EMBL" id="PSM53037.1"/>
    </source>
</evidence>
<dbReference type="RefSeq" id="WP_106869420.1">
    <property type="nucleotide sequence ID" value="NZ_CP053841.1"/>
</dbReference>
<proteinExistence type="inferred from homology"/>
<dbReference type="GO" id="GO:0003676">
    <property type="term" value="F:nucleic acid binding"/>
    <property type="evidence" value="ECO:0007669"/>
    <property type="project" value="InterPro"/>
</dbReference>
<dbReference type="InterPro" id="IPR011545">
    <property type="entry name" value="DEAD/DEAH_box_helicase_dom"/>
</dbReference>
<dbReference type="Gene3D" id="3.40.50.300">
    <property type="entry name" value="P-loop containing nucleotide triphosphate hydrolases"/>
    <property type="match status" value="2"/>
</dbReference>
<dbReference type="PROSITE" id="PS51194">
    <property type="entry name" value="HELICASE_CTER"/>
    <property type="match status" value="1"/>
</dbReference>
<organism evidence="9 10">
    <name type="scientific">Campylobacter blaseri</name>
    <dbReference type="NCBI Taxonomy" id="2042961"/>
    <lineage>
        <taxon>Bacteria</taxon>
        <taxon>Pseudomonadati</taxon>
        <taxon>Campylobacterota</taxon>
        <taxon>Epsilonproteobacteria</taxon>
        <taxon>Campylobacterales</taxon>
        <taxon>Campylobacteraceae</taxon>
        <taxon>Campylobacter</taxon>
    </lineage>
</organism>
<dbReference type="Pfam" id="PF00270">
    <property type="entry name" value="DEAD"/>
    <property type="match status" value="1"/>
</dbReference>
<dbReference type="Pfam" id="PF00271">
    <property type="entry name" value="Helicase_C"/>
    <property type="match status" value="1"/>
</dbReference>
<dbReference type="GO" id="GO:0005524">
    <property type="term" value="F:ATP binding"/>
    <property type="evidence" value="ECO:0007669"/>
    <property type="project" value="UniProtKB-KW"/>
</dbReference>
<evidence type="ECO:0000256" key="1">
    <source>
        <dbReference type="ARBA" id="ARBA00022741"/>
    </source>
</evidence>
<dbReference type="PROSITE" id="PS51192">
    <property type="entry name" value="HELICASE_ATP_BIND_1"/>
    <property type="match status" value="1"/>
</dbReference>
<feature type="compositionally biased region" description="Basic and acidic residues" evidence="6">
    <location>
        <begin position="425"/>
        <end position="467"/>
    </location>
</feature>
<dbReference type="InterPro" id="IPR014001">
    <property type="entry name" value="Helicase_ATP-bd"/>
</dbReference>
<dbReference type="SMART" id="SM00487">
    <property type="entry name" value="DEXDc"/>
    <property type="match status" value="1"/>
</dbReference>
<reference evidence="10" key="1">
    <citation type="submission" date="2017-10" db="EMBL/GenBank/DDBJ databases">
        <title>Campylobacter species from seals.</title>
        <authorList>
            <person name="Gilbert M.J."/>
            <person name="Zomer A.L."/>
            <person name="Timmerman A.J."/>
            <person name="Duim B."/>
            <person name="Wagenaar J.A."/>
        </authorList>
    </citation>
    <scope>NUCLEOTIDE SEQUENCE [LARGE SCALE GENOMIC DNA]</scope>
    <source>
        <strain evidence="10">17S00004-5</strain>
    </source>
</reference>
<dbReference type="OrthoDB" id="9805696at2"/>
<dbReference type="PANTHER" id="PTHR47959:SF13">
    <property type="entry name" value="ATP-DEPENDENT RNA HELICASE RHLE"/>
    <property type="match status" value="1"/>
</dbReference>
<evidence type="ECO:0000256" key="6">
    <source>
        <dbReference type="SAM" id="MobiDB-lite"/>
    </source>
</evidence>
<dbReference type="InterPro" id="IPR001650">
    <property type="entry name" value="Helicase_C-like"/>
</dbReference>